<evidence type="ECO:0000259" key="12">
    <source>
        <dbReference type="PROSITE" id="PS50878"/>
    </source>
</evidence>
<protein>
    <recommendedName>
        <fullName evidence="1">RNA-directed DNA polymerase</fullName>
        <ecNumber evidence="1">2.7.7.49</ecNumber>
    </recommendedName>
</protein>
<dbReference type="InterPro" id="IPR036397">
    <property type="entry name" value="RNaseH_sf"/>
</dbReference>
<keyword evidence="15" id="KW-1185">Reference proteome</keyword>
<dbReference type="FunFam" id="1.10.340.70:FF:000001">
    <property type="entry name" value="Retrovirus-related Pol polyprotein from transposon gypsy-like Protein"/>
    <property type="match status" value="1"/>
</dbReference>
<evidence type="ECO:0000259" key="11">
    <source>
        <dbReference type="PROSITE" id="PS50158"/>
    </source>
</evidence>
<dbReference type="Gene3D" id="4.10.60.10">
    <property type="entry name" value="Zinc finger, CCHC-type"/>
    <property type="match status" value="1"/>
</dbReference>
<dbReference type="InterPro" id="IPR001584">
    <property type="entry name" value="Integrase_cat-core"/>
</dbReference>
<evidence type="ECO:0000256" key="3">
    <source>
        <dbReference type="ARBA" id="ARBA00022679"/>
    </source>
</evidence>
<dbReference type="InterPro" id="IPR001878">
    <property type="entry name" value="Znf_CCHC"/>
</dbReference>
<dbReference type="Pfam" id="PF17917">
    <property type="entry name" value="RT_RNaseH"/>
    <property type="match status" value="1"/>
</dbReference>
<dbReference type="GO" id="GO:0006508">
    <property type="term" value="P:proteolysis"/>
    <property type="evidence" value="ECO:0007669"/>
    <property type="project" value="UniProtKB-KW"/>
</dbReference>
<dbReference type="GO" id="GO:0003676">
    <property type="term" value="F:nucleic acid binding"/>
    <property type="evidence" value="ECO:0007669"/>
    <property type="project" value="InterPro"/>
</dbReference>
<keyword evidence="9" id="KW-0479">Metal-binding</keyword>
<comment type="caution">
    <text evidence="14">The sequence shown here is derived from an EMBL/GenBank/DDBJ whole genome shotgun (WGS) entry which is preliminary data.</text>
</comment>
<evidence type="ECO:0000256" key="5">
    <source>
        <dbReference type="ARBA" id="ARBA00022722"/>
    </source>
</evidence>
<evidence type="ECO:0000256" key="1">
    <source>
        <dbReference type="ARBA" id="ARBA00012493"/>
    </source>
</evidence>
<dbReference type="GO" id="GO:0008233">
    <property type="term" value="F:peptidase activity"/>
    <property type="evidence" value="ECO:0007669"/>
    <property type="project" value="UniProtKB-KW"/>
</dbReference>
<dbReference type="PROSITE" id="PS50994">
    <property type="entry name" value="INTEGRASE"/>
    <property type="match status" value="1"/>
</dbReference>
<dbReference type="OrthoDB" id="7700898at2759"/>
<dbReference type="InterPro" id="IPR043502">
    <property type="entry name" value="DNA/RNA_pol_sf"/>
</dbReference>
<dbReference type="AlphaFoldDB" id="A0A0J7K4Z4"/>
<organism evidence="14 15">
    <name type="scientific">Lasius niger</name>
    <name type="common">Black garden ant</name>
    <dbReference type="NCBI Taxonomy" id="67767"/>
    <lineage>
        <taxon>Eukaryota</taxon>
        <taxon>Metazoa</taxon>
        <taxon>Ecdysozoa</taxon>
        <taxon>Arthropoda</taxon>
        <taxon>Hexapoda</taxon>
        <taxon>Insecta</taxon>
        <taxon>Pterygota</taxon>
        <taxon>Neoptera</taxon>
        <taxon>Endopterygota</taxon>
        <taxon>Hymenoptera</taxon>
        <taxon>Apocrita</taxon>
        <taxon>Aculeata</taxon>
        <taxon>Formicoidea</taxon>
        <taxon>Formicidae</taxon>
        <taxon>Formicinae</taxon>
        <taxon>Lasius</taxon>
        <taxon>Lasius</taxon>
    </lineage>
</organism>
<keyword evidence="7" id="KW-0378">Hydrolase</keyword>
<dbReference type="Proteomes" id="UP000036403">
    <property type="component" value="Unassembled WGS sequence"/>
</dbReference>
<dbReference type="PROSITE" id="PS50878">
    <property type="entry name" value="RT_POL"/>
    <property type="match status" value="1"/>
</dbReference>
<evidence type="ECO:0000256" key="8">
    <source>
        <dbReference type="ARBA" id="ARBA00022918"/>
    </source>
</evidence>
<dbReference type="FunFam" id="3.10.20.370:FF:000001">
    <property type="entry name" value="Retrovirus-related Pol polyprotein from transposon 17.6-like protein"/>
    <property type="match status" value="1"/>
</dbReference>
<dbReference type="FunFam" id="3.30.70.270:FF:000020">
    <property type="entry name" value="Transposon Tf2-6 polyprotein-like Protein"/>
    <property type="match status" value="1"/>
</dbReference>
<dbReference type="GO" id="GO:0015074">
    <property type="term" value="P:DNA integration"/>
    <property type="evidence" value="ECO:0007669"/>
    <property type="project" value="InterPro"/>
</dbReference>
<dbReference type="InterPro" id="IPR012337">
    <property type="entry name" value="RNaseH-like_sf"/>
</dbReference>
<keyword evidence="9" id="KW-0862">Zinc</keyword>
<dbReference type="Pfam" id="PF17921">
    <property type="entry name" value="Integrase_H2C2"/>
    <property type="match status" value="1"/>
</dbReference>
<gene>
    <name evidence="14" type="ORF">RF55_15864</name>
</gene>
<feature type="domain" description="Reverse transcriptase" evidence="12">
    <location>
        <begin position="504"/>
        <end position="684"/>
    </location>
</feature>
<dbReference type="CDD" id="cd01647">
    <property type="entry name" value="RT_LTR"/>
    <property type="match status" value="1"/>
</dbReference>
<keyword evidence="8" id="KW-0695">RNA-directed DNA polymerase</keyword>
<dbReference type="InterPro" id="IPR041373">
    <property type="entry name" value="RT_RNaseH"/>
</dbReference>
<evidence type="ECO:0000313" key="14">
    <source>
        <dbReference type="EMBL" id="KMQ85528.1"/>
    </source>
</evidence>
<name>A0A0J7K4Z4_LASNI</name>
<keyword evidence="3" id="KW-0808">Transferase</keyword>
<evidence type="ECO:0000256" key="6">
    <source>
        <dbReference type="ARBA" id="ARBA00022759"/>
    </source>
</evidence>
<feature type="domain" description="CCHC-type" evidence="11">
    <location>
        <begin position="285"/>
        <end position="300"/>
    </location>
</feature>
<dbReference type="PANTHER" id="PTHR37984">
    <property type="entry name" value="PROTEIN CBG26694"/>
    <property type="match status" value="1"/>
</dbReference>
<dbReference type="FunFam" id="3.10.10.10:FF:000007">
    <property type="entry name" value="Retrovirus-related Pol polyprotein from transposon 17.6-like Protein"/>
    <property type="match status" value="1"/>
</dbReference>
<dbReference type="Pfam" id="PF03732">
    <property type="entry name" value="Retrotrans_gag"/>
    <property type="match status" value="1"/>
</dbReference>
<feature type="domain" description="Integrase catalytic" evidence="13">
    <location>
        <begin position="1028"/>
        <end position="1186"/>
    </location>
</feature>
<dbReference type="InterPro" id="IPR050951">
    <property type="entry name" value="Retrovirus_Pol_polyprotein"/>
</dbReference>
<evidence type="ECO:0000256" key="4">
    <source>
        <dbReference type="ARBA" id="ARBA00022695"/>
    </source>
</evidence>
<dbReference type="Pfam" id="PF00078">
    <property type="entry name" value="RVT_1"/>
    <property type="match status" value="1"/>
</dbReference>
<dbReference type="Gene3D" id="3.30.70.270">
    <property type="match status" value="2"/>
</dbReference>
<evidence type="ECO:0000256" key="9">
    <source>
        <dbReference type="PROSITE-ProRule" id="PRU00047"/>
    </source>
</evidence>
<feature type="region of interest" description="Disordered" evidence="10">
    <location>
        <begin position="54"/>
        <end position="92"/>
    </location>
</feature>
<keyword evidence="2" id="KW-0645">Protease</keyword>
<dbReference type="InterPro" id="IPR036875">
    <property type="entry name" value="Znf_CCHC_sf"/>
</dbReference>
<dbReference type="GO" id="GO:0003964">
    <property type="term" value="F:RNA-directed DNA polymerase activity"/>
    <property type="evidence" value="ECO:0007669"/>
    <property type="project" value="UniProtKB-KW"/>
</dbReference>
<dbReference type="GO" id="GO:0008270">
    <property type="term" value="F:zinc ion binding"/>
    <property type="evidence" value="ECO:0007669"/>
    <property type="project" value="UniProtKB-KW"/>
</dbReference>
<dbReference type="InterPro" id="IPR041588">
    <property type="entry name" value="Integrase_H2C2"/>
</dbReference>
<dbReference type="Pfam" id="PF00665">
    <property type="entry name" value="rve"/>
    <property type="match status" value="1"/>
</dbReference>
<sequence>MHKMKTWIYDLPKSDLAEFAGRQGLDTTGTLDDLRKRVRAYLDAHPEVTADIEPTARAGPSTDAFTDARDTPRTPVTLIVPTPQPRPPTGPGLDDAKSINQMRKWGCQFDGRDPLSFLERVDELKAAYGFPDGQILKGLPELMKGDALLWHRNNRDDWHSWGDFERAFRAQYLPRRYQAALRREAADRRQKPGEKFAKYATDLLTLMRRAGGFTRGEQLDRLYDNMNPEYKLYVRYDEAASLAELQARASEYEEIEQQRRDTRKADRTDAARPAVAAAYNRTECCWRCKQRGHTRFDCKRPPKKFCSQCGRDGVLTKDCHPPPGNAPRAGDTAAESKISFVNDRTAEQLRQEGYAIQGHEGQIQLANGATAETPGIVTLPVRINRQLYRHEFAILPSLESQVLIGADLWGRTGIHIPPPPWKPTNRAAPRCGVTGGLTTCTQREQRQLKGFLRAELAQFEAVRGPTTLAQHHIHLRDAAPIKQRYRPRNPAMQAIIDREVEDMEAAGVIEPSHSAWSSPVVIVKKKDGKHRFCIDFRRVNDVTVKDAYPLPQVTATLDKLRGARYLTTLDLKNGYWQVPLEPDSRPITAFTIPGRGLFQFTVMPFGLHSAPATFQRLLDSVLGPALEPHVFVYLDDIIIISRTFEEHIKLLAEVFRRLREARLRLNPEKCRFCVGQLKYLGHVIDRNGIRTDPEKVSAVADWPEPTSVKQVRQFLGMASWYRRFIADFSKIAAPLTKLTKKNARWSWGGTENEAFRALKRTLISAPVLACPDFSRPFVLQTDASTDGLGAVLTQNYDEGERVIAYASRTLNGAEKNYSATELECLAVVWGIRRMKGYLEGYHFTVITDHQSLKWLQRLEAPTGRLARWLFELQQYDYEVKYRRGALNRVADALSRQPEICAAKPLQCRWYRRLYDAVNREPAAYPDYRIEEGRLRRHVLHSLDFKERPAEQQWKTCVPRNQRLETIQRHHDAPTAGHLGIAKTIARVAERYYWPGMFREIANYVRACDNCQAHKVDQNAPAGVMHATNVQRPWEHVTIDLVGPLPRSRQGHTWLYVLQDRFTKWVELVPLRQATAKNTAKAITDRIILRHGRPDVVLSDNGTQFTSAAFTQRLAEFGIRHRTTPAYTPQCNPVERANRTIKTMISQYVEGDHKNWDEHLPALQFAYNTAVNDATGYTPAYLNHGRELA</sequence>
<evidence type="ECO:0000313" key="15">
    <source>
        <dbReference type="Proteomes" id="UP000036403"/>
    </source>
</evidence>
<dbReference type="EC" id="2.7.7.49" evidence="1"/>
<proteinExistence type="predicted"/>
<dbReference type="SUPFAM" id="SSF57756">
    <property type="entry name" value="Retrovirus zinc finger-like domains"/>
    <property type="match status" value="1"/>
</dbReference>
<keyword evidence="5" id="KW-0540">Nuclease</keyword>
<evidence type="ECO:0000256" key="10">
    <source>
        <dbReference type="SAM" id="MobiDB-lite"/>
    </source>
</evidence>
<dbReference type="Gene3D" id="3.10.10.10">
    <property type="entry name" value="HIV Type 1 Reverse Transcriptase, subunit A, domain 1"/>
    <property type="match status" value="1"/>
</dbReference>
<dbReference type="GO" id="GO:0042575">
    <property type="term" value="C:DNA polymerase complex"/>
    <property type="evidence" value="ECO:0007669"/>
    <property type="project" value="UniProtKB-ARBA"/>
</dbReference>
<feature type="non-terminal residue" evidence="14">
    <location>
        <position position="1188"/>
    </location>
</feature>
<dbReference type="GO" id="GO:0004519">
    <property type="term" value="F:endonuclease activity"/>
    <property type="evidence" value="ECO:0007669"/>
    <property type="project" value="UniProtKB-KW"/>
</dbReference>
<reference evidence="14 15" key="1">
    <citation type="submission" date="2015-04" db="EMBL/GenBank/DDBJ databases">
        <title>Lasius niger genome sequencing.</title>
        <authorList>
            <person name="Konorov E.A."/>
            <person name="Nikitin M.A."/>
            <person name="Kirill M.V."/>
            <person name="Chang P."/>
        </authorList>
    </citation>
    <scope>NUCLEOTIDE SEQUENCE [LARGE SCALE GENOMIC DNA]</scope>
    <source>
        <tissue evidence="14">Whole</tissue>
    </source>
</reference>
<accession>A0A0J7K4Z4</accession>
<dbReference type="EMBL" id="LBMM01013676">
    <property type="protein sequence ID" value="KMQ85528.1"/>
    <property type="molecule type" value="Genomic_DNA"/>
</dbReference>
<dbReference type="Gene3D" id="3.10.20.370">
    <property type="match status" value="1"/>
</dbReference>
<dbReference type="InterPro" id="IPR000477">
    <property type="entry name" value="RT_dom"/>
</dbReference>
<dbReference type="Gene3D" id="3.30.420.10">
    <property type="entry name" value="Ribonuclease H-like superfamily/Ribonuclease H"/>
    <property type="match status" value="1"/>
</dbReference>
<dbReference type="SUPFAM" id="SSF56672">
    <property type="entry name" value="DNA/RNA polymerases"/>
    <property type="match status" value="1"/>
</dbReference>
<dbReference type="InterPro" id="IPR005162">
    <property type="entry name" value="Retrotrans_gag_dom"/>
</dbReference>
<dbReference type="PaxDb" id="67767-A0A0J7K4Z4"/>
<dbReference type="FunFam" id="3.30.420.10:FF:000032">
    <property type="entry name" value="Retrovirus-related Pol polyprotein from transposon 297-like Protein"/>
    <property type="match status" value="1"/>
</dbReference>
<keyword evidence="9" id="KW-0863">Zinc-finger</keyword>
<dbReference type="SUPFAM" id="SSF53098">
    <property type="entry name" value="Ribonuclease H-like"/>
    <property type="match status" value="1"/>
</dbReference>
<keyword evidence="4" id="KW-0548">Nucleotidyltransferase</keyword>
<evidence type="ECO:0000259" key="13">
    <source>
        <dbReference type="PROSITE" id="PS50994"/>
    </source>
</evidence>
<dbReference type="PROSITE" id="PS50158">
    <property type="entry name" value="ZF_CCHC"/>
    <property type="match status" value="1"/>
</dbReference>
<dbReference type="PANTHER" id="PTHR37984:SF5">
    <property type="entry name" value="PROTEIN NYNRIN-LIKE"/>
    <property type="match status" value="1"/>
</dbReference>
<dbReference type="Gene3D" id="1.10.340.70">
    <property type="match status" value="1"/>
</dbReference>
<dbReference type="InterPro" id="IPR043128">
    <property type="entry name" value="Rev_trsase/Diguanyl_cyclase"/>
</dbReference>
<dbReference type="CDD" id="cd09274">
    <property type="entry name" value="RNase_HI_RT_Ty3"/>
    <property type="match status" value="1"/>
</dbReference>
<evidence type="ECO:0000256" key="2">
    <source>
        <dbReference type="ARBA" id="ARBA00022670"/>
    </source>
</evidence>
<evidence type="ECO:0000256" key="7">
    <source>
        <dbReference type="ARBA" id="ARBA00022801"/>
    </source>
</evidence>
<keyword evidence="6" id="KW-0255">Endonuclease</keyword>
<dbReference type="STRING" id="67767.A0A0J7K4Z4"/>